<dbReference type="NCBIfam" id="TIGR00710">
    <property type="entry name" value="efflux_Bcr_CflA"/>
    <property type="match status" value="1"/>
</dbReference>
<proteinExistence type="inferred from homology"/>
<sequence>MHESSKSRFFDRATPPHIFTLVSLAGLSALAMNIFLPSLGGMTEYFETEYAFMQLSVALYLAINGFLQLFIGPISDKYGRRSVILWGLGLFNVATLGCLLAPTAEVFMVFRMFQAVIAVAMVLARAVVRDIYPQDQAASMIGYVAMGMSLVPMIAPAIGGLLEVWYGWHASFVMLLGFGVLLYVITWFDLAETAAPSNNTLRQQFAEYPELLKSPRFWGYCMASAFSSGAFFAYLGGAPFVGEQVYGLTPDQLGLYFAAPGLGYFIGNFITARFSARVGVNPMIFWGNVICAGSLLPALLLSLAGAGSAAAFFGCVVFLGIGNGMVIPNAQAGMLSVRPHLAGTASGLGSAIMIGGGAALSAIAGALLQPGSTDLPLITLMTLSCVAALGVILLVMRRERRLRL</sequence>
<feature type="transmembrane region" description="Helical" evidence="8">
    <location>
        <begin position="375"/>
        <end position="396"/>
    </location>
</feature>
<dbReference type="Pfam" id="PF07690">
    <property type="entry name" value="MFS_1"/>
    <property type="match status" value="1"/>
</dbReference>
<dbReference type="Gene3D" id="1.20.1720.10">
    <property type="entry name" value="Multidrug resistance protein D"/>
    <property type="match status" value="1"/>
</dbReference>
<feature type="transmembrane region" description="Helical" evidence="8">
    <location>
        <begin position="253"/>
        <end position="271"/>
    </location>
</feature>
<dbReference type="InterPro" id="IPR004812">
    <property type="entry name" value="Efflux_drug-R_Bcr/CmlA"/>
</dbReference>
<dbReference type="InterPro" id="IPR050189">
    <property type="entry name" value="MFS_Efflux_Transporters"/>
</dbReference>
<dbReference type="PROSITE" id="PS50850">
    <property type="entry name" value="MFS"/>
    <property type="match status" value="1"/>
</dbReference>
<feature type="transmembrane region" description="Helical" evidence="8">
    <location>
        <begin position="21"/>
        <end position="39"/>
    </location>
</feature>
<evidence type="ECO:0000256" key="6">
    <source>
        <dbReference type="ARBA" id="ARBA00022989"/>
    </source>
</evidence>
<protein>
    <recommendedName>
        <fullName evidence="8">Bcr/CflA family efflux transporter</fullName>
    </recommendedName>
</protein>
<keyword evidence="5 8" id="KW-0812">Transmembrane</keyword>
<dbReference type="GO" id="GO:1990961">
    <property type="term" value="P:xenobiotic detoxification by transmembrane export across the plasma membrane"/>
    <property type="evidence" value="ECO:0007669"/>
    <property type="project" value="InterPro"/>
</dbReference>
<evidence type="ECO:0000256" key="8">
    <source>
        <dbReference type="RuleBase" id="RU365088"/>
    </source>
</evidence>
<feature type="transmembrane region" description="Helical" evidence="8">
    <location>
        <begin position="348"/>
        <end position="369"/>
    </location>
</feature>
<dbReference type="InterPro" id="IPR011701">
    <property type="entry name" value="MFS"/>
</dbReference>
<accession>A0A1H3K1P0</accession>
<keyword evidence="11" id="KW-1185">Reference proteome</keyword>
<evidence type="ECO:0000256" key="7">
    <source>
        <dbReference type="ARBA" id="ARBA00023136"/>
    </source>
</evidence>
<gene>
    <name evidence="10" type="ORF">SAMN05444486_102293</name>
</gene>
<dbReference type="GO" id="GO:0042910">
    <property type="term" value="F:xenobiotic transmembrane transporter activity"/>
    <property type="evidence" value="ECO:0007669"/>
    <property type="project" value="InterPro"/>
</dbReference>
<keyword evidence="3 8" id="KW-0813">Transport</keyword>
<dbReference type="RefSeq" id="WP_089889852.1">
    <property type="nucleotide sequence ID" value="NZ_CALJFH010000002.1"/>
</dbReference>
<dbReference type="OrthoDB" id="9800416at2"/>
<dbReference type="PANTHER" id="PTHR43124">
    <property type="entry name" value="PURINE EFFLUX PUMP PBUE"/>
    <property type="match status" value="1"/>
</dbReference>
<dbReference type="Proteomes" id="UP000199026">
    <property type="component" value="Unassembled WGS sequence"/>
</dbReference>
<feature type="transmembrane region" description="Helical" evidence="8">
    <location>
        <begin position="168"/>
        <end position="188"/>
    </location>
</feature>
<dbReference type="InterPro" id="IPR005829">
    <property type="entry name" value="Sugar_transporter_CS"/>
</dbReference>
<comment type="similarity">
    <text evidence="2 8">Belongs to the major facilitator superfamily. Bcr/CmlA family.</text>
</comment>
<dbReference type="GO" id="GO:0005886">
    <property type="term" value="C:plasma membrane"/>
    <property type="evidence" value="ECO:0007669"/>
    <property type="project" value="UniProtKB-SubCell"/>
</dbReference>
<dbReference type="AlphaFoldDB" id="A0A1H3K1P0"/>
<feature type="transmembrane region" description="Helical" evidence="8">
    <location>
        <begin position="140"/>
        <end position="162"/>
    </location>
</feature>
<dbReference type="CDD" id="cd17320">
    <property type="entry name" value="MFS_MdfA_MDR_like"/>
    <property type="match status" value="1"/>
</dbReference>
<feature type="transmembrane region" description="Helical" evidence="8">
    <location>
        <begin position="83"/>
        <end position="102"/>
    </location>
</feature>
<dbReference type="InterPro" id="IPR036259">
    <property type="entry name" value="MFS_trans_sf"/>
</dbReference>
<keyword evidence="4" id="KW-1003">Cell membrane</keyword>
<evidence type="ECO:0000313" key="10">
    <source>
        <dbReference type="EMBL" id="SDY46107.1"/>
    </source>
</evidence>
<evidence type="ECO:0000313" key="11">
    <source>
        <dbReference type="Proteomes" id="UP000199026"/>
    </source>
</evidence>
<feature type="transmembrane region" description="Helical" evidence="8">
    <location>
        <begin position="108"/>
        <end position="128"/>
    </location>
</feature>
<dbReference type="GeneID" id="78124366"/>
<name>A0A1H3K1P0_9RHOB</name>
<comment type="subcellular location">
    <subcellularLocation>
        <location evidence="8">Cell inner membrane</location>
        <topology evidence="8">Multi-pass membrane protein</topology>
    </subcellularLocation>
    <subcellularLocation>
        <location evidence="1">Cell membrane</location>
        <topology evidence="1">Multi-pass membrane protein</topology>
    </subcellularLocation>
</comment>
<dbReference type="STRING" id="576131.SAMN05444486_102293"/>
<feature type="transmembrane region" description="Helical" evidence="8">
    <location>
        <begin position="217"/>
        <end position="241"/>
    </location>
</feature>
<evidence type="ECO:0000256" key="5">
    <source>
        <dbReference type="ARBA" id="ARBA00022692"/>
    </source>
</evidence>
<evidence type="ECO:0000256" key="4">
    <source>
        <dbReference type="ARBA" id="ARBA00022475"/>
    </source>
</evidence>
<keyword evidence="8" id="KW-0997">Cell inner membrane</keyword>
<feature type="transmembrane region" description="Helical" evidence="8">
    <location>
        <begin position="283"/>
        <end position="303"/>
    </location>
</feature>
<dbReference type="PANTHER" id="PTHR43124:SF3">
    <property type="entry name" value="CHLORAMPHENICOL EFFLUX PUMP RV0191"/>
    <property type="match status" value="1"/>
</dbReference>
<dbReference type="InterPro" id="IPR020846">
    <property type="entry name" value="MFS_dom"/>
</dbReference>
<dbReference type="PROSITE" id="PS00216">
    <property type="entry name" value="SUGAR_TRANSPORT_1"/>
    <property type="match status" value="1"/>
</dbReference>
<evidence type="ECO:0000256" key="3">
    <source>
        <dbReference type="ARBA" id="ARBA00022448"/>
    </source>
</evidence>
<organism evidence="10 11">
    <name type="scientific">Lentibacter algarum</name>
    <dbReference type="NCBI Taxonomy" id="576131"/>
    <lineage>
        <taxon>Bacteria</taxon>
        <taxon>Pseudomonadati</taxon>
        <taxon>Pseudomonadota</taxon>
        <taxon>Alphaproteobacteria</taxon>
        <taxon>Rhodobacterales</taxon>
        <taxon>Roseobacteraceae</taxon>
        <taxon>Lentibacter</taxon>
    </lineage>
</organism>
<dbReference type="EMBL" id="FNPR01000002">
    <property type="protein sequence ID" value="SDY46107.1"/>
    <property type="molecule type" value="Genomic_DNA"/>
</dbReference>
<evidence type="ECO:0000256" key="1">
    <source>
        <dbReference type="ARBA" id="ARBA00004651"/>
    </source>
</evidence>
<feature type="domain" description="Major facilitator superfamily (MFS) profile" evidence="9">
    <location>
        <begin position="17"/>
        <end position="402"/>
    </location>
</feature>
<evidence type="ECO:0000256" key="2">
    <source>
        <dbReference type="ARBA" id="ARBA00006236"/>
    </source>
</evidence>
<keyword evidence="7 8" id="KW-0472">Membrane</keyword>
<feature type="transmembrane region" description="Helical" evidence="8">
    <location>
        <begin position="309"/>
        <end position="327"/>
    </location>
</feature>
<keyword evidence="6 8" id="KW-1133">Transmembrane helix</keyword>
<reference evidence="10 11" key="1">
    <citation type="submission" date="2016-10" db="EMBL/GenBank/DDBJ databases">
        <authorList>
            <person name="de Groot N.N."/>
        </authorList>
    </citation>
    <scope>NUCLEOTIDE SEQUENCE [LARGE SCALE GENOMIC DNA]</scope>
    <source>
        <strain evidence="10 11">DSM 24677</strain>
    </source>
</reference>
<evidence type="ECO:0000259" key="9">
    <source>
        <dbReference type="PROSITE" id="PS50850"/>
    </source>
</evidence>
<feature type="transmembrane region" description="Helical" evidence="8">
    <location>
        <begin position="51"/>
        <end position="71"/>
    </location>
</feature>
<dbReference type="SUPFAM" id="SSF103473">
    <property type="entry name" value="MFS general substrate transporter"/>
    <property type="match status" value="1"/>
</dbReference>